<geneLocation type="mitochondrion" evidence="2"/>
<keyword evidence="1" id="KW-0812">Transmembrane</keyword>
<evidence type="ECO:0000313" key="2">
    <source>
        <dbReference type="EMBL" id="ACH85831.1"/>
    </source>
</evidence>
<keyword evidence="1" id="KW-0472">Membrane</keyword>
<accession>B5T2X5</accession>
<dbReference type="AlphaFoldDB" id="B5T2X5"/>
<gene>
    <name evidence="2" type="primary">atp8</name>
</gene>
<keyword evidence="2" id="KW-0496">Mitochondrion</keyword>
<reference evidence="2" key="1">
    <citation type="submission" date="2008-05" db="EMBL/GenBank/DDBJ databases">
        <title>Rapidly Evolving Mitochondrial Genome and Directional Selection in Mitochondrial Genes in the Parasitic Wasp Nasonia (Hymenoptera: Pteromalidae).</title>
        <authorList>
            <person name="Oliveira D.C.S.G."/>
            <person name="Raychoudhury R."/>
            <person name="Lavrov D.V."/>
            <person name="Werren J.H."/>
        </authorList>
    </citation>
    <scope>NUCLEOTIDE SEQUENCE</scope>
</reference>
<evidence type="ECO:0000256" key="1">
    <source>
        <dbReference type="SAM" id="Phobius"/>
    </source>
</evidence>
<proteinExistence type="predicted"/>
<feature type="transmembrane region" description="Helical" evidence="1">
    <location>
        <begin position="12"/>
        <end position="30"/>
    </location>
</feature>
<name>B5T2X5_9HYME</name>
<organism evidence="2">
    <name type="scientific">Trichomalopsis dubia</name>
    <dbReference type="NCBI Taxonomy" id="2868160"/>
    <lineage>
        <taxon>Eukaryota</taxon>
        <taxon>Metazoa</taxon>
        <taxon>Ecdysozoa</taxon>
        <taxon>Arthropoda</taxon>
        <taxon>Hexapoda</taxon>
        <taxon>Insecta</taxon>
        <taxon>Pterygota</taxon>
        <taxon>Neoptera</taxon>
        <taxon>Endopterygota</taxon>
        <taxon>Hymenoptera</taxon>
        <taxon>Apocrita</taxon>
        <taxon>Proctotrupomorpha</taxon>
        <taxon>Chalcidoidea</taxon>
        <taxon>Pteromalidae</taxon>
        <taxon>Pteromalinae</taxon>
        <taxon>Trichomalopsis</taxon>
    </lineage>
</organism>
<protein>
    <submittedName>
        <fullName evidence="2">ATP synthase subunit 8</fullName>
    </submittedName>
</protein>
<dbReference type="EMBL" id="EU746606">
    <property type="protein sequence ID" value="ACH85831.1"/>
    <property type="molecule type" value="Genomic_DNA"/>
</dbReference>
<sequence>MPQMSPMMWVSLYIYFILLLLFSMLMVYYLSFSVKIKLLGFNNKIILFHNKW</sequence>
<keyword evidence="1" id="KW-1133">Transmembrane helix</keyword>